<evidence type="ECO:0000256" key="1">
    <source>
        <dbReference type="SAM" id="MobiDB-lite"/>
    </source>
</evidence>
<dbReference type="OrthoDB" id="567475at2759"/>
<accession>A0A830HJE0</accession>
<dbReference type="PANTHER" id="PTHR12062">
    <property type="entry name" value="N-ACETYLGLUCOSAMINYLTRANSFERASE VI"/>
    <property type="match status" value="1"/>
</dbReference>
<keyword evidence="4" id="KW-1185">Reference proteome</keyword>
<evidence type="ECO:0000313" key="3">
    <source>
        <dbReference type="EMBL" id="GHP06982.1"/>
    </source>
</evidence>
<dbReference type="GO" id="GO:0008375">
    <property type="term" value="F:acetylglucosaminyltransferase activity"/>
    <property type="evidence" value="ECO:0007669"/>
    <property type="project" value="TreeGrafter"/>
</dbReference>
<organism evidence="3 4">
    <name type="scientific">Pycnococcus provasolii</name>
    <dbReference type="NCBI Taxonomy" id="41880"/>
    <lineage>
        <taxon>Eukaryota</taxon>
        <taxon>Viridiplantae</taxon>
        <taxon>Chlorophyta</taxon>
        <taxon>Pseudoscourfieldiophyceae</taxon>
        <taxon>Pseudoscourfieldiales</taxon>
        <taxon>Pycnococcaceae</taxon>
        <taxon>Pycnococcus</taxon>
    </lineage>
</organism>
<evidence type="ECO:0000313" key="4">
    <source>
        <dbReference type="Proteomes" id="UP000660262"/>
    </source>
</evidence>
<dbReference type="EMBL" id="BNJQ01000015">
    <property type="protein sequence ID" value="GHP06982.1"/>
    <property type="molecule type" value="Genomic_DNA"/>
</dbReference>
<evidence type="ECO:0000256" key="2">
    <source>
        <dbReference type="SAM" id="Phobius"/>
    </source>
</evidence>
<gene>
    <name evidence="3" type="ORF">PPROV_000572600</name>
</gene>
<evidence type="ECO:0008006" key="5">
    <source>
        <dbReference type="Google" id="ProtNLM"/>
    </source>
</evidence>
<proteinExistence type="predicted"/>
<keyword evidence="2" id="KW-0472">Membrane</keyword>
<reference evidence="3" key="1">
    <citation type="submission" date="2020-10" db="EMBL/GenBank/DDBJ databases">
        <title>Unveiling of a novel bifunctional photoreceptor, Dualchrome1, isolated from a cosmopolitan green alga.</title>
        <authorList>
            <person name="Suzuki S."/>
            <person name="Kawachi M."/>
        </authorList>
    </citation>
    <scope>NUCLEOTIDE SEQUENCE</scope>
    <source>
        <strain evidence="3">NIES 2893</strain>
    </source>
</reference>
<dbReference type="PANTHER" id="PTHR12062:SF0">
    <property type="entry name" value="ALPHA-1,3-MANNOSYL-GLYCOPROTEIN 4-BETA-N-ACETYLGLUCOSAMINYLTRANSFERASE B"/>
    <property type="match status" value="1"/>
</dbReference>
<protein>
    <recommendedName>
        <fullName evidence="5">Hexosyltransferase</fullName>
    </recommendedName>
</protein>
<feature type="transmembrane region" description="Helical" evidence="2">
    <location>
        <begin position="41"/>
        <end position="60"/>
    </location>
</feature>
<dbReference type="Proteomes" id="UP000660262">
    <property type="component" value="Unassembled WGS sequence"/>
</dbReference>
<keyword evidence="2" id="KW-1133">Transmembrane helix</keyword>
<feature type="compositionally biased region" description="Polar residues" evidence="1">
    <location>
        <begin position="133"/>
        <end position="144"/>
    </location>
</feature>
<dbReference type="InterPro" id="IPR006759">
    <property type="entry name" value="Glyco_transf_54"/>
</dbReference>
<sequence>MRRTTAAALPHDAEYAGDVHHVHVPAVLATSSRTLATGGSWLMVSLLANAVLLLLLLFVYEDRSAEVGLASLVRNFDNRPDRETLAESLAEIHRNVQDTATSLERFRRAGDVDVAAASNALPTAEARSPCPKVSTTPARDAISGTSASADSPVWLAIAIPTVRRKDDADYLTPTLESLLAELPNDEADVMWGRVVVYVMNCEPAADEHRAFFNTERHIVKAYGAKAAAHVRFLATRYEDSTLVDPVKPGTPEPYDLNNPTNRPGKRARKQTLDVLSLMRYIFRGPKPSYYMFFEDDFKACPHSLRAVHYVIDKVNVLHANKWLGIRVSYGMNGIVLRADDVSLLDTYLADNVERQPVDLLWREWSELGRGARLGGDRKVAPAVANALRGRRLFIYQSNLYAHIGHISSFEVRPKRQAWPGCYEGMHNVWSLAATEKYQAACRTKSDISPCDTSDAFGGRFEWTTKPIAFV</sequence>
<keyword evidence="2" id="KW-0812">Transmembrane</keyword>
<dbReference type="GO" id="GO:0006487">
    <property type="term" value="P:protein N-linked glycosylation"/>
    <property type="evidence" value="ECO:0007669"/>
    <property type="project" value="TreeGrafter"/>
</dbReference>
<name>A0A830HJE0_9CHLO</name>
<dbReference type="AlphaFoldDB" id="A0A830HJE0"/>
<feature type="region of interest" description="Disordered" evidence="1">
    <location>
        <begin position="125"/>
        <end position="144"/>
    </location>
</feature>
<comment type="caution">
    <text evidence="3">The sequence shown here is derived from an EMBL/GenBank/DDBJ whole genome shotgun (WGS) entry which is preliminary data.</text>
</comment>